<sequence length="293" mass="31011">MTPCARLQRLSSLRGLLARAVQDGAPSQHQGLVTAAAATAAVAAAGTPLLGAPPSPRLAQLPDRAWGPPLPTHHIARAYAKPAKGKGGGGGGKKGGGEPEAAVEADQQQPEFDPAEFESAMASAVEHLGRELSGVRTGRANPGLLENIPVEAYGEKLPLKACGAVTVRNAQLLAVSVFDSGLVAAVSKAIQNSPLSLAPAVEGSEVLVKLPRMTKDTIEQMVKLVHMEVEGAHQSIRRARQKGMDAIKKSFKGGAEDERKRAEKEVQRLHDRFLAEAERLKKAKDAELREHRD</sequence>
<evidence type="ECO:0000256" key="7">
    <source>
        <dbReference type="SAM" id="MobiDB-lite"/>
    </source>
</evidence>
<dbReference type="FunCoup" id="A0A2V0NZA6">
    <property type="interactions" value="800"/>
</dbReference>
<feature type="coiled-coil region" evidence="6">
    <location>
        <begin position="252"/>
        <end position="290"/>
    </location>
</feature>
<dbReference type="EMBL" id="BDRX01000036">
    <property type="protein sequence ID" value="GBF92971.1"/>
    <property type="molecule type" value="Genomic_DNA"/>
</dbReference>
<comment type="similarity">
    <text evidence="2">Belongs to the RRF family.</text>
</comment>
<proteinExistence type="inferred from homology"/>
<keyword evidence="4" id="KW-0648">Protein biosynthesis</keyword>
<dbReference type="GO" id="GO:0043023">
    <property type="term" value="F:ribosomal large subunit binding"/>
    <property type="evidence" value="ECO:0007669"/>
    <property type="project" value="TreeGrafter"/>
</dbReference>
<dbReference type="InterPro" id="IPR036191">
    <property type="entry name" value="RRF_sf"/>
</dbReference>
<keyword evidence="6" id="KW-0175">Coiled coil</keyword>
<dbReference type="GO" id="GO:0006412">
    <property type="term" value="P:translation"/>
    <property type="evidence" value="ECO:0007669"/>
    <property type="project" value="UniProtKB-KW"/>
</dbReference>
<dbReference type="AlphaFoldDB" id="A0A2V0NZA6"/>
<dbReference type="STRING" id="307507.A0A2V0NZA6"/>
<evidence type="ECO:0000256" key="3">
    <source>
        <dbReference type="ARBA" id="ARBA00014063"/>
    </source>
</evidence>
<keyword evidence="10" id="KW-1185">Reference proteome</keyword>
<dbReference type="Gene3D" id="1.10.132.20">
    <property type="entry name" value="Ribosome-recycling factor"/>
    <property type="match status" value="1"/>
</dbReference>
<comment type="function">
    <text evidence="1">Responsible for the release of ribosomes from messenger RNA at the termination of chloroplastic protein biosynthesis.</text>
</comment>
<evidence type="ECO:0000313" key="10">
    <source>
        <dbReference type="Proteomes" id="UP000247498"/>
    </source>
</evidence>
<accession>A0A2V0NZA6</accession>
<dbReference type="Pfam" id="PF01765">
    <property type="entry name" value="RRF"/>
    <property type="match status" value="1"/>
</dbReference>
<evidence type="ECO:0000313" key="9">
    <source>
        <dbReference type="EMBL" id="GBF92971.1"/>
    </source>
</evidence>
<dbReference type="OrthoDB" id="407355at2759"/>
<name>A0A2V0NZA6_9CHLO</name>
<dbReference type="PANTHER" id="PTHR20982:SF3">
    <property type="entry name" value="MITOCHONDRIAL RIBOSOME RECYCLING FACTOR PSEUDO 1"/>
    <property type="match status" value="1"/>
</dbReference>
<evidence type="ECO:0000256" key="2">
    <source>
        <dbReference type="ARBA" id="ARBA00005912"/>
    </source>
</evidence>
<evidence type="ECO:0000256" key="5">
    <source>
        <dbReference type="ARBA" id="ARBA00032397"/>
    </source>
</evidence>
<feature type="domain" description="Ribosome recycling factor" evidence="8">
    <location>
        <begin position="130"/>
        <end position="288"/>
    </location>
</feature>
<dbReference type="SUPFAM" id="SSF55194">
    <property type="entry name" value="Ribosome recycling factor, RRF"/>
    <property type="match status" value="1"/>
</dbReference>
<gene>
    <name evidence="9" type="ORF">Rsub_05807</name>
</gene>
<evidence type="ECO:0000256" key="1">
    <source>
        <dbReference type="ARBA" id="ARBA00002952"/>
    </source>
</evidence>
<reference evidence="9 10" key="1">
    <citation type="journal article" date="2018" name="Sci. Rep.">
        <title>Raphidocelis subcapitata (=Pseudokirchneriella subcapitata) provides an insight into genome evolution and environmental adaptations in the Sphaeropleales.</title>
        <authorList>
            <person name="Suzuki S."/>
            <person name="Yamaguchi H."/>
            <person name="Nakajima N."/>
            <person name="Kawachi M."/>
        </authorList>
    </citation>
    <scope>NUCLEOTIDE SEQUENCE [LARGE SCALE GENOMIC DNA]</scope>
    <source>
        <strain evidence="9 10">NIES-35</strain>
    </source>
</reference>
<dbReference type="GO" id="GO:0005739">
    <property type="term" value="C:mitochondrion"/>
    <property type="evidence" value="ECO:0007669"/>
    <property type="project" value="TreeGrafter"/>
</dbReference>
<evidence type="ECO:0000256" key="6">
    <source>
        <dbReference type="SAM" id="Coils"/>
    </source>
</evidence>
<dbReference type="InterPro" id="IPR023584">
    <property type="entry name" value="Ribosome_recyc_fac_dom"/>
</dbReference>
<feature type="region of interest" description="Disordered" evidence="7">
    <location>
        <begin position="80"/>
        <end position="114"/>
    </location>
</feature>
<dbReference type="PANTHER" id="PTHR20982">
    <property type="entry name" value="RIBOSOME RECYCLING FACTOR"/>
    <property type="match status" value="1"/>
</dbReference>
<dbReference type="Proteomes" id="UP000247498">
    <property type="component" value="Unassembled WGS sequence"/>
</dbReference>
<evidence type="ECO:0000259" key="8">
    <source>
        <dbReference type="Pfam" id="PF01765"/>
    </source>
</evidence>
<feature type="compositionally biased region" description="Gly residues" evidence="7">
    <location>
        <begin position="85"/>
        <end position="94"/>
    </location>
</feature>
<comment type="caution">
    <text evidence="9">The sequence shown here is derived from an EMBL/GenBank/DDBJ whole genome shotgun (WGS) entry which is preliminary data.</text>
</comment>
<dbReference type="InterPro" id="IPR002661">
    <property type="entry name" value="Ribosome_recyc_fac"/>
</dbReference>
<organism evidence="9 10">
    <name type="scientific">Raphidocelis subcapitata</name>
    <dbReference type="NCBI Taxonomy" id="307507"/>
    <lineage>
        <taxon>Eukaryota</taxon>
        <taxon>Viridiplantae</taxon>
        <taxon>Chlorophyta</taxon>
        <taxon>core chlorophytes</taxon>
        <taxon>Chlorophyceae</taxon>
        <taxon>CS clade</taxon>
        <taxon>Sphaeropleales</taxon>
        <taxon>Selenastraceae</taxon>
        <taxon>Raphidocelis</taxon>
    </lineage>
</organism>
<dbReference type="Gene3D" id="3.30.1360.40">
    <property type="match status" value="1"/>
</dbReference>
<dbReference type="InParanoid" id="A0A2V0NZA6"/>
<protein>
    <recommendedName>
        <fullName evidence="3">Ribosome-recycling factor, chloroplastic</fullName>
    </recommendedName>
    <alternativeName>
        <fullName evidence="5">Ribosome-releasing factor, chloroplastic</fullName>
    </alternativeName>
</protein>
<dbReference type="FunFam" id="3.30.1360.40:FF:000001">
    <property type="entry name" value="Ribosome-recycling factor"/>
    <property type="match status" value="1"/>
</dbReference>
<evidence type="ECO:0000256" key="4">
    <source>
        <dbReference type="ARBA" id="ARBA00022917"/>
    </source>
</evidence>